<dbReference type="Proteomes" id="UP000480684">
    <property type="component" value="Unassembled WGS sequence"/>
</dbReference>
<dbReference type="EMBL" id="JAAIYP010000039">
    <property type="protein sequence ID" value="NFV81258.1"/>
    <property type="molecule type" value="Genomic_DNA"/>
</dbReference>
<organism evidence="1 2">
    <name type="scientific">Magnetospirillum aberrantis SpK</name>
    <dbReference type="NCBI Taxonomy" id="908842"/>
    <lineage>
        <taxon>Bacteria</taxon>
        <taxon>Pseudomonadati</taxon>
        <taxon>Pseudomonadota</taxon>
        <taxon>Alphaproteobacteria</taxon>
        <taxon>Rhodospirillales</taxon>
        <taxon>Rhodospirillaceae</taxon>
        <taxon>Magnetospirillum</taxon>
    </lineage>
</organism>
<dbReference type="RefSeq" id="WP_163681041.1">
    <property type="nucleotide sequence ID" value="NZ_JAAIYP010000039.1"/>
</dbReference>
<comment type="caution">
    <text evidence="1">The sequence shown here is derived from an EMBL/GenBank/DDBJ whole genome shotgun (WGS) entry which is preliminary data.</text>
</comment>
<proteinExistence type="predicted"/>
<sequence>MTIATRVCATCVFWIPRDSDGAPVRGRCRARLLDAPDPRLAMMTQADFVCPQWCGKNPGRDAAE</sequence>
<evidence type="ECO:0000313" key="1">
    <source>
        <dbReference type="EMBL" id="NFV81258.1"/>
    </source>
</evidence>
<evidence type="ECO:0000313" key="2">
    <source>
        <dbReference type="Proteomes" id="UP000480684"/>
    </source>
</evidence>
<dbReference type="AlphaFoldDB" id="A0A7C9QUZ8"/>
<protein>
    <submittedName>
        <fullName evidence="1">Uncharacterized protein</fullName>
    </submittedName>
</protein>
<keyword evidence="2" id="KW-1185">Reference proteome</keyword>
<reference evidence="1 2" key="1">
    <citation type="submission" date="2020-02" db="EMBL/GenBank/DDBJ databases">
        <authorList>
            <person name="Dziuba M."/>
            <person name="Kuznetsov B."/>
            <person name="Mardanov A."/>
            <person name="Ravin N."/>
            <person name="Grouzdev D."/>
        </authorList>
    </citation>
    <scope>NUCLEOTIDE SEQUENCE [LARGE SCALE GENOMIC DNA]</scope>
    <source>
        <strain evidence="1 2">SpK</strain>
    </source>
</reference>
<name>A0A7C9QUZ8_9PROT</name>
<gene>
    <name evidence="1" type="ORF">G4223_14160</name>
</gene>
<accession>A0A7C9QUZ8</accession>